<dbReference type="PANTHER" id="PTHR30572:SF18">
    <property type="entry name" value="ABC-TYPE MACROLIDE FAMILY EXPORT SYSTEM PERMEASE COMPONENT 2"/>
    <property type="match status" value="1"/>
</dbReference>
<evidence type="ECO:0000313" key="9">
    <source>
        <dbReference type="EMBL" id="MBE8715564.1"/>
    </source>
</evidence>
<dbReference type="InterPro" id="IPR003838">
    <property type="entry name" value="ABC3_permease_C"/>
</dbReference>
<comment type="caution">
    <text evidence="9">The sequence shown here is derived from an EMBL/GenBank/DDBJ whole genome shotgun (WGS) entry which is preliminary data.</text>
</comment>
<keyword evidence="2" id="KW-1003">Cell membrane</keyword>
<evidence type="ECO:0000256" key="5">
    <source>
        <dbReference type="ARBA" id="ARBA00023136"/>
    </source>
</evidence>
<feature type="transmembrane region" description="Helical" evidence="6">
    <location>
        <begin position="771"/>
        <end position="791"/>
    </location>
</feature>
<organism evidence="9 10">
    <name type="scientific">Sphingobacterium hungaricum</name>
    <dbReference type="NCBI Taxonomy" id="2082723"/>
    <lineage>
        <taxon>Bacteria</taxon>
        <taxon>Pseudomonadati</taxon>
        <taxon>Bacteroidota</taxon>
        <taxon>Sphingobacteriia</taxon>
        <taxon>Sphingobacteriales</taxon>
        <taxon>Sphingobacteriaceae</taxon>
        <taxon>Sphingobacterium</taxon>
    </lineage>
</organism>
<dbReference type="Pfam" id="PF12704">
    <property type="entry name" value="MacB_PCD"/>
    <property type="match status" value="1"/>
</dbReference>
<dbReference type="InterPro" id="IPR050250">
    <property type="entry name" value="Macrolide_Exporter_MacB"/>
</dbReference>
<keyword evidence="9" id="KW-0131">Cell cycle</keyword>
<keyword evidence="9" id="KW-0132">Cell division</keyword>
<evidence type="ECO:0000256" key="3">
    <source>
        <dbReference type="ARBA" id="ARBA00022692"/>
    </source>
</evidence>
<reference evidence="9" key="1">
    <citation type="submission" date="2018-02" db="EMBL/GenBank/DDBJ databases">
        <authorList>
            <person name="Vasarhelyi B.M."/>
            <person name="Deshmukh S."/>
            <person name="Balint B."/>
            <person name="Kukolya J."/>
        </authorList>
    </citation>
    <scope>NUCLEOTIDE SEQUENCE</scope>
    <source>
        <strain evidence="9">KB22</strain>
    </source>
</reference>
<evidence type="ECO:0000259" key="8">
    <source>
        <dbReference type="Pfam" id="PF12704"/>
    </source>
</evidence>
<name>A0A928V3Q5_9SPHI</name>
<proteinExistence type="predicted"/>
<dbReference type="Pfam" id="PF02687">
    <property type="entry name" value="FtsX"/>
    <property type="match status" value="2"/>
</dbReference>
<feature type="domain" description="ABC3 transporter permease C-terminal" evidence="7">
    <location>
        <begin position="300"/>
        <end position="416"/>
    </location>
</feature>
<evidence type="ECO:0000259" key="7">
    <source>
        <dbReference type="Pfam" id="PF02687"/>
    </source>
</evidence>
<evidence type="ECO:0000313" key="10">
    <source>
        <dbReference type="Proteomes" id="UP000616201"/>
    </source>
</evidence>
<dbReference type="GO" id="GO:0005886">
    <property type="term" value="C:plasma membrane"/>
    <property type="evidence" value="ECO:0007669"/>
    <property type="project" value="UniProtKB-SubCell"/>
</dbReference>
<feature type="transmembrane region" description="Helical" evidence="6">
    <location>
        <begin position="685"/>
        <end position="709"/>
    </location>
</feature>
<keyword evidence="4 6" id="KW-1133">Transmembrane helix</keyword>
<sequence>MIKNYIKIAWRNLSKHKGFSIINILGLALGIATCLIIMLYVNHELSFDKYHAHADRIGRVYFQGNIQGEAMSESTVMPPLAQALKTDFSEVEDATRIRDFGYPKIQSNNTVFKGDRFAYVDDNFFSVFSFHFLEGNANTALLQPNSIVITEELAHKYFGNQEAIGKTIQFESDPNAIYTVTGIIENMPENSHFRFSLLASMNGVAEAKEANWMVSNFYTYFLLKDGYNFKAFEKKLDQLVATYIGPQMLPNMGVTYEDFKNSGNSLSFHVQPLTEIHFQKDVSSDLSAPGEIRYVYIFSAIAVFMLLIACINFMNLSTASSFRRAKEVGVRKVVGSTKNKLIAQFLVESTLISSLAFLLSLGLIYLALPIFNSLTNIQLSLSYKQLPYAIPLVFSFVVFVGLLAGSFPAFFISSLKPIQVLKGKLIQSKSIAAIKNGLVVFQFSISIILMISTFVVYKQLSYIQNKDIGYEKDQVLLISDTWQLGDNRNAFRQELQNDPRIEIMSSSEFLPAGPSSNNNFFVSSENDPEKLIKTLRYEVDENYIPLLAIELASGRNFSRDYATDSSAVILNEVAVKALGFNENALDKTIYHADKKGVKKPYHVLAVVKDFHFKSLHEKISPLVMVYAPNNWGTFLVKTMSENQASLIASLQKSWASYNTEEPLNYSFLDDRYNQTYQSEMNTGKLLGIFSSLNIFVACLGLFGLATFTVRQRLKEVGIRKVFGASSASLVSLLAKDFIKLVLIALLIASPIAYVMMNKWLADFAYRIDIQWYVFVLIGILAIFIAAITISLQTIKVVAANPVDSLRDE</sequence>
<dbReference type="RefSeq" id="WP_196935154.1">
    <property type="nucleotide sequence ID" value="NZ_MU158698.1"/>
</dbReference>
<evidence type="ECO:0000256" key="1">
    <source>
        <dbReference type="ARBA" id="ARBA00004651"/>
    </source>
</evidence>
<feature type="domain" description="ABC3 transporter permease C-terminal" evidence="7">
    <location>
        <begin position="688"/>
        <end position="801"/>
    </location>
</feature>
<feature type="transmembrane region" description="Helical" evidence="6">
    <location>
        <begin position="388"/>
        <end position="412"/>
    </location>
</feature>
<comment type="subcellular location">
    <subcellularLocation>
        <location evidence="1">Cell membrane</location>
        <topology evidence="1">Multi-pass membrane protein</topology>
    </subcellularLocation>
</comment>
<dbReference type="AlphaFoldDB" id="A0A928V3Q5"/>
<evidence type="ECO:0000256" key="4">
    <source>
        <dbReference type="ARBA" id="ARBA00022989"/>
    </source>
</evidence>
<feature type="transmembrane region" description="Helical" evidence="6">
    <location>
        <begin position="433"/>
        <end position="457"/>
    </location>
</feature>
<evidence type="ECO:0000256" key="2">
    <source>
        <dbReference type="ARBA" id="ARBA00022475"/>
    </source>
</evidence>
<dbReference type="InterPro" id="IPR025857">
    <property type="entry name" value="MacB_PCD"/>
</dbReference>
<dbReference type="PANTHER" id="PTHR30572">
    <property type="entry name" value="MEMBRANE COMPONENT OF TRANSPORTER-RELATED"/>
    <property type="match status" value="1"/>
</dbReference>
<dbReference type="EMBL" id="PRDK01000010">
    <property type="protein sequence ID" value="MBE8715564.1"/>
    <property type="molecule type" value="Genomic_DNA"/>
</dbReference>
<feature type="transmembrane region" description="Helical" evidence="6">
    <location>
        <begin position="294"/>
        <end position="316"/>
    </location>
</feature>
<dbReference type="GO" id="GO:0051301">
    <property type="term" value="P:cell division"/>
    <property type="evidence" value="ECO:0007669"/>
    <property type="project" value="UniProtKB-KW"/>
</dbReference>
<feature type="transmembrane region" description="Helical" evidence="6">
    <location>
        <begin position="737"/>
        <end position="756"/>
    </location>
</feature>
<feature type="transmembrane region" description="Helical" evidence="6">
    <location>
        <begin position="21"/>
        <end position="41"/>
    </location>
</feature>
<evidence type="ECO:0000256" key="6">
    <source>
        <dbReference type="SAM" id="Phobius"/>
    </source>
</evidence>
<dbReference type="Proteomes" id="UP000616201">
    <property type="component" value="Unassembled WGS sequence"/>
</dbReference>
<accession>A0A928V3Q5</accession>
<keyword evidence="3 6" id="KW-0812">Transmembrane</keyword>
<feature type="transmembrane region" description="Helical" evidence="6">
    <location>
        <begin position="341"/>
        <end position="368"/>
    </location>
</feature>
<dbReference type="GO" id="GO:0022857">
    <property type="term" value="F:transmembrane transporter activity"/>
    <property type="evidence" value="ECO:0007669"/>
    <property type="project" value="TreeGrafter"/>
</dbReference>
<keyword evidence="5 6" id="KW-0472">Membrane</keyword>
<gene>
    <name evidence="9" type="ORF">C4F49_18000</name>
</gene>
<protein>
    <submittedName>
        <fullName evidence="9">Cell division protein FtsX</fullName>
    </submittedName>
</protein>
<keyword evidence="10" id="KW-1185">Reference proteome</keyword>
<feature type="domain" description="MacB-like periplasmic core" evidence="8">
    <location>
        <begin position="20"/>
        <end position="238"/>
    </location>
</feature>